<evidence type="ECO:0000256" key="8">
    <source>
        <dbReference type="PROSITE-ProRule" id="PRU00282"/>
    </source>
</evidence>
<organism evidence="10 11">
    <name type="scientific">Cutaneotrichosporon oleaginosum</name>
    <dbReference type="NCBI Taxonomy" id="879819"/>
    <lineage>
        <taxon>Eukaryota</taxon>
        <taxon>Fungi</taxon>
        <taxon>Dikarya</taxon>
        <taxon>Basidiomycota</taxon>
        <taxon>Agaricomycotina</taxon>
        <taxon>Tremellomycetes</taxon>
        <taxon>Trichosporonales</taxon>
        <taxon>Trichosporonaceae</taxon>
        <taxon>Cutaneotrichosporon</taxon>
    </lineage>
</organism>
<gene>
    <name evidence="10" type="ORF">CC85DRAFT_286128</name>
</gene>
<keyword evidence="6" id="KW-1133">Transmembrane helix</keyword>
<keyword evidence="4 8" id="KW-0812">Transmembrane</keyword>
<keyword evidence="11" id="KW-1185">Reference proteome</keyword>
<feature type="repeat" description="Solcar" evidence="8">
    <location>
        <begin position="128"/>
        <end position="220"/>
    </location>
</feature>
<dbReference type="RefSeq" id="XP_018278218.1">
    <property type="nucleotide sequence ID" value="XM_018423398.1"/>
</dbReference>
<dbReference type="SUPFAM" id="SSF103506">
    <property type="entry name" value="Mitochondrial carrier"/>
    <property type="match status" value="1"/>
</dbReference>
<evidence type="ECO:0000313" key="11">
    <source>
        <dbReference type="Proteomes" id="UP000053611"/>
    </source>
</evidence>
<dbReference type="PANTHER" id="PTHR45939">
    <property type="entry name" value="PEROXISOMAL MEMBRANE PROTEIN PMP34-RELATED"/>
    <property type="match status" value="1"/>
</dbReference>
<sequence>MAQQQPLTPFGSALAGALGAVFSNALVYPLDTAKTRLQASTTAELAAYEREDEKAARKAGMSAFLRRRIRKWQLINMVLRIIKSEGISGAFKGFSASMINCFSMQFAYFFFHSWLRGTAVKKAAGAGLSTGSELSLGAAAGALAQIFTIPVAVVATRQQLWVPPPGATGKAAHEPTLMETAKSIVAAGGITALWTGLKPGLVLTVNPAITYGVFERGKAWLLERSGEAKLSVGQSFFLGMASKTLATVVTYPYIFAKVRLQAGPEDHHCAEHVGELEHVKDGESYADAVKHGAHRRPTGAIELLKQVYREEGFAGWYQGMSAQIFKAVLCQGILFVCKDSFEDQARVILAAADKLKEKHRVIIAKA</sequence>
<dbReference type="STRING" id="879819.A0A0J0XKY3"/>
<evidence type="ECO:0000256" key="1">
    <source>
        <dbReference type="ARBA" id="ARBA00004141"/>
    </source>
</evidence>
<dbReference type="Gene3D" id="1.50.40.10">
    <property type="entry name" value="Mitochondrial carrier domain"/>
    <property type="match status" value="1"/>
</dbReference>
<name>A0A0J0XKY3_9TREE</name>
<evidence type="ECO:0000256" key="3">
    <source>
        <dbReference type="ARBA" id="ARBA00022448"/>
    </source>
</evidence>
<dbReference type="InterPro" id="IPR052217">
    <property type="entry name" value="Mito/Peroxisomal_Carrier"/>
</dbReference>
<dbReference type="EMBL" id="KQ087213">
    <property type="protein sequence ID" value="KLT41727.1"/>
    <property type="molecule type" value="Genomic_DNA"/>
</dbReference>
<dbReference type="GO" id="GO:0015217">
    <property type="term" value="F:ADP transmembrane transporter activity"/>
    <property type="evidence" value="ECO:0007669"/>
    <property type="project" value="TreeGrafter"/>
</dbReference>
<feature type="repeat" description="Solcar" evidence="8">
    <location>
        <begin position="7"/>
        <end position="118"/>
    </location>
</feature>
<dbReference type="GeneID" id="28984001"/>
<evidence type="ECO:0000256" key="6">
    <source>
        <dbReference type="ARBA" id="ARBA00022989"/>
    </source>
</evidence>
<proteinExistence type="inferred from homology"/>
<keyword evidence="3 9" id="KW-0813">Transport</keyword>
<dbReference type="Proteomes" id="UP000053611">
    <property type="component" value="Unassembled WGS sequence"/>
</dbReference>
<reference evidence="10 11" key="1">
    <citation type="submission" date="2015-03" db="EMBL/GenBank/DDBJ databases">
        <title>Genomics and transcriptomics of the oil-accumulating basidiomycete yeast T. oleaginosus allow insights into substrate utilization and the diverse evolutionary trajectories of mating systems in fungi.</title>
        <authorList>
            <consortium name="DOE Joint Genome Institute"/>
            <person name="Kourist R."/>
            <person name="Kracht O."/>
            <person name="Bracharz F."/>
            <person name="Lipzen A."/>
            <person name="Nolan M."/>
            <person name="Ohm R."/>
            <person name="Grigoriev I."/>
            <person name="Sun S."/>
            <person name="Heitman J."/>
            <person name="Bruck T."/>
            <person name="Nowrousian M."/>
        </authorList>
    </citation>
    <scope>NUCLEOTIDE SEQUENCE [LARGE SCALE GENOMIC DNA]</scope>
    <source>
        <strain evidence="10 11">IBC0246</strain>
    </source>
</reference>
<evidence type="ECO:0000256" key="5">
    <source>
        <dbReference type="ARBA" id="ARBA00022737"/>
    </source>
</evidence>
<keyword evidence="5" id="KW-0677">Repeat</keyword>
<dbReference type="GO" id="GO:0016020">
    <property type="term" value="C:membrane"/>
    <property type="evidence" value="ECO:0007669"/>
    <property type="project" value="UniProtKB-SubCell"/>
</dbReference>
<dbReference type="PANTHER" id="PTHR45939:SF1">
    <property type="entry name" value="MITOCHONDRIAL THIAMINE PYROPHOSPHATE CARRIER 1-RELATED"/>
    <property type="match status" value="1"/>
</dbReference>
<protein>
    <submittedName>
        <fullName evidence="10">Mitochondrial carrier</fullName>
    </submittedName>
</protein>
<accession>A0A0J0XKY3</accession>
<dbReference type="AlphaFoldDB" id="A0A0J0XKY3"/>
<evidence type="ECO:0000256" key="4">
    <source>
        <dbReference type="ARBA" id="ARBA00022692"/>
    </source>
</evidence>
<dbReference type="OrthoDB" id="446044at2759"/>
<evidence type="ECO:0000256" key="9">
    <source>
        <dbReference type="RuleBase" id="RU000488"/>
    </source>
</evidence>
<dbReference type="InterPro" id="IPR018108">
    <property type="entry name" value="MCP_transmembrane"/>
</dbReference>
<evidence type="ECO:0000313" key="10">
    <source>
        <dbReference type="EMBL" id="KLT41727.1"/>
    </source>
</evidence>
<comment type="subcellular location">
    <subcellularLocation>
        <location evidence="1">Membrane</location>
        <topology evidence="1">Multi-pass membrane protein</topology>
    </subcellularLocation>
</comment>
<comment type="similarity">
    <text evidence="2 9">Belongs to the mitochondrial carrier (TC 2.A.29) family.</text>
</comment>
<dbReference type="Pfam" id="PF00153">
    <property type="entry name" value="Mito_carr"/>
    <property type="match status" value="3"/>
</dbReference>
<dbReference type="PROSITE" id="PS50920">
    <property type="entry name" value="SOLCAR"/>
    <property type="match status" value="3"/>
</dbReference>
<feature type="repeat" description="Solcar" evidence="8">
    <location>
        <begin position="230"/>
        <end position="344"/>
    </location>
</feature>
<dbReference type="InterPro" id="IPR023395">
    <property type="entry name" value="MCP_dom_sf"/>
</dbReference>
<keyword evidence="7 8" id="KW-0472">Membrane</keyword>
<evidence type="ECO:0000256" key="2">
    <source>
        <dbReference type="ARBA" id="ARBA00006375"/>
    </source>
</evidence>
<evidence type="ECO:0000256" key="7">
    <source>
        <dbReference type="ARBA" id="ARBA00023136"/>
    </source>
</evidence>